<dbReference type="Proteomes" id="UP000886943">
    <property type="component" value="Unassembled WGS sequence"/>
</dbReference>
<protein>
    <submittedName>
        <fullName evidence="2">Uncharacterized protein</fullName>
    </submittedName>
</protein>
<keyword evidence="4" id="KW-1185">Reference proteome</keyword>
<evidence type="ECO:0000313" key="4">
    <source>
        <dbReference type="Proteomes" id="UP001357973"/>
    </source>
</evidence>
<dbReference type="EMBL" id="BPPZ01000005">
    <property type="protein sequence ID" value="GJD14202.1"/>
    <property type="molecule type" value="Genomic_DNA"/>
</dbReference>
<dbReference type="Proteomes" id="UP001357973">
    <property type="component" value="Chromosome"/>
</dbReference>
<organism evidence="2 3">
    <name type="scientific">Bifidobacterium adolescentis</name>
    <dbReference type="NCBI Taxonomy" id="1680"/>
    <lineage>
        <taxon>Bacteria</taxon>
        <taxon>Bacillati</taxon>
        <taxon>Actinomycetota</taxon>
        <taxon>Actinomycetes</taxon>
        <taxon>Bifidobacteriales</taxon>
        <taxon>Bifidobacteriaceae</taxon>
        <taxon>Bifidobacterium</taxon>
    </lineage>
</organism>
<dbReference type="EMBL" id="AP028457">
    <property type="protein sequence ID" value="BEK83749.1"/>
    <property type="molecule type" value="Genomic_DNA"/>
</dbReference>
<evidence type="ECO:0000313" key="3">
    <source>
        <dbReference type="Proteomes" id="UP000886943"/>
    </source>
</evidence>
<evidence type="ECO:0000313" key="2">
    <source>
        <dbReference type="EMBL" id="GJD14202.1"/>
    </source>
</evidence>
<proteinExistence type="predicted"/>
<sequence length="95" mass="10801">MTLTVTRLRDERVPYFVPRSQPGRDWPPSVRRPFRRLVGEHASAIAAKRRLTAFLAACRWRDQACGAACWAIQACMETAAAAPALMERTEPNWEM</sequence>
<reference evidence="1 4" key="2">
    <citation type="submission" date="2023-06" db="EMBL/GenBank/DDBJ databases">
        <title>Complete Genome Sequences of Bifidobacterium faecale strain JCM19861T was isolated from human faeces by Jung-Hye Choi et al. (2014).</title>
        <authorList>
            <person name="Okuhama S."/>
            <person name="Takahashi H."/>
            <person name="Imaizumi K."/>
            <person name="Nakayama S."/>
            <person name="Ogata Y."/>
            <person name="Suda W."/>
        </authorList>
    </citation>
    <scope>NUCLEOTIDE SEQUENCE [LARGE SCALE GENOMIC DNA]</scope>
    <source>
        <strain evidence="1 4">JCM 19861</strain>
    </source>
</reference>
<reference evidence="2" key="1">
    <citation type="submission" date="2021-08" db="EMBL/GenBank/DDBJ databases">
        <title>Draft genome sequence of the GABA producer Bifidobacterium adolescentis 4-2, isolated from healthy human feces.</title>
        <authorList>
            <person name="Altaib H."/>
            <person name="Niwa R."/>
            <person name="Abe M."/>
            <person name="Suzuki T."/>
        </authorList>
    </citation>
    <scope>NUCLEOTIDE SEQUENCE</scope>
    <source>
        <strain evidence="2">4-2</strain>
    </source>
</reference>
<accession>A0AAN4VLY8</accession>
<dbReference type="AlphaFoldDB" id="A0AAN4VLY8"/>
<name>A0AAN4VLY8_BIFAD</name>
<gene>
    <name evidence="1" type="ORF">B19861_16910</name>
    <name evidence="2" type="ORF">BIFAD42_11860</name>
</gene>
<evidence type="ECO:0000313" key="1">
    <source>
        <dbReference type="EMBL" id="BEK83749.1"/>
    </source>
</evidence>